<evidence type="ECO:0000259" key="6">
    <source>
        <dbReference type="Pfam" id="PF04825"/>
    </source>
</evidence>
<organism evidence="7 8">
    <name type="scientific">Synchytrium microbalum</name>
    <dbReference type="NCBI Taxonomy" id="1806994"/>
    <lineage>
        <taxon>Eukaryota</taxon>
        <taxon>Fungi</taxon>
        <taxon>Fungi incertae sedis</taxon>
        <taxon>Chytridiomycota</taxon>
        <taxon>Chytridiomycota incertae sedis</taxon>
        <taxon>Chytridiomycetes</taxon>
        <taxon>Synchytriales</taxon>
        <taxon>Synchytriaceae</taxon>
        <taxon>Synchytrium</taxon>
    </lineage>
</organism>
<dbReference type="GO" id="GO:0008278">
    <property type="term" value="C:cohesin complex"/>
    <property type="evidence" value="ECO:0007669"/>
    <property type="project" value="InterPro"/>
</dbReference>
<feature type="compositionally biased region" description="Polar residues" evidence="4">
    <location>
        <begin position="519"/>
        <end position="533"/>
    </location>
</feature>
<dbReference type="RefSeq" id="XP_031024949.1">
    <property type="nucleotide sequence ID" value="XM_031169062.1"/>
</dbReference>
<name>A0A507C3B5_9FUNG</name>
<evidence type="ECO:0000313" key="8">
    <source>
        <dbReference type="Proteomes" id="UP000319731"/>
    </source>
</evidence>
<keyword evidence="3" id="KW-0539">Nucleus</keyword>
<sequence length="774" mass="86291">MVFWASDIFTSRRTSMATIWLAATLGPRGSLKRLTKKDYNAVEIPKACEFLDTPPEPLALRMTYVSGVLFRLKAVFYSSQTRSNLLVGVARVYSQQWQFYLADVNHVFLAIRKAYGSKSVKEVNIDMPIAEARPENITVPINPDAFGPGGPFDLNREQGMDWLWNEDLEHAGPLSLLGSQSTLHEGEKRATGKSPSSVTGDPQSAKRSRVVKSVAKDSITLKERSLLDDTPDAWSRHPGQVDQFFDDSSMDIGLDLGFPDDALLQSRATSILGRDSDMADEVRRDHAEAAKPKRKRELRKIVNEDEEYEDEQLQCHASNQVMEDDYLAMDQDDGNQPMNFLGSPPNQPSSHASHQEWCNEREGDQPQDDSPFFFEEAANTDKNKKKKHTKTKGKTTRRRYEDDETYGEVDQLSQETRKRQNNKKKSLLIDERIALTDQEMRVMIQSSNVAETEEWNQLQQRERDEVQRKLVHKMLTKPILMLAPQLIDFYQLINRRRRWGVIPTQFPPQALLETRPATHFSSEQGNGSASNSEYRSDAGGGDYSMPDAQDYEHGDQLFAESEDPEMEMGRERPPTPQSGRVDAFSWQQQQQGLANSRVGSGAGSSVTGIGGGGGGGGNLMGGFGGATGAGQPSASFNTLEETPERFGSRRKSSGVFPPFHDRFSPLGDLPMGDDDAGGIFFPVDETSKDGETDGHQFKGNAVLEKDSEAFLSYALGIMKGAQTDHVFFFDLVPKQISSRAAASRAFYHVLTLANRNIVSASQEEAYADIRVDKI</sequence>
<protein>
    <recommendedName>
        <fullName evidence="9">Rad21/Rec8-like protein N-terminal domain-containing protein</fullName>
    </recommendedName>
</protein>
<dbReference type="GO" id="GO:0007062">
    <property type="term" value="P:sister chromatid cohesion"/>
    <property type="evidence" value="ECO:0007669"/>
    <property type="project" value="InterPro"/>
</dbReference>
<dbReference type="PANTHER" id="PTHR12585">
    <property type="entry name" value="SCC1 / RAD21 FAMILY MEMBER"/>
    <property type="match status" value="1"/>
</dbReference>
<evidence type="ECO:0000256" key="3">
    <source>
        <dbReference type="ARBA" id="ARBA00023242"/>
    </source>
</evidence>
<dbReference type="PANTHER" id="PTHR12585:SF69">
    <property type="entry name" value="FI11703P"/>
    <property type="match status" value="1"/>
</dbReference>
<reference evidence="7 8" key="1">
    <citation type="journal article" date="2019" name="Sci. Rep.">
        <title>Comparative genomics of chytrid fungi reveal insights into the obligate biotrophic and pathogenic lifestyle of Synchytrium endobioticum.</title>
        <authorList>
            <person name="van de Vossenberg B.T.L.H."/>
            <person name="Warris S."/>
            <person name="Nguyen H.D.T."/>
            <person name="van Gent-Pelzer M.P.E."/>
            <person name="Joly D.L."/>
            <person name="van de Geest H.C."/>
            <person name="Bonants P.J.M."/>
            <person name="Smith D.S."/>
            <person name="Levesque C.A."/>
            <person name="van der Lee T.A.J."/>
        </authorList>
    </citation>
    <scope>NUCLEOTIDE SEQUENCE [LARGE SCALE GENOMIC DNA]</scope>
    <source>
        <strain evidence="7 8">JEL517</strain>
    </source>
</reference>
<dbReference type="InterPro" id="IPR023093">
    <property type="entry name" value="ScpA-like_C"/>
</dbReference>
<feature type="region of interest" description="Disordered" evidence="4">
    <location>
        <begin position="277"/>
        <end position="296"/>
    </location>
</feature>
<proteinExistence type="inferred from homology"/>
<evidence type="ECO:0000256" key="4">
    <source>
        <dbReference type="SAM" id="MobiDB-lite"/>
    </source>
</evidence>
<feature type="compositionally biased region" description="Basic and acidic residues" evidence="4">
    <location>
        <begin position="277"/>
        <end position="291"/>
    </location>
</feature>
<dbReference type="Pfam" id="PF04824">
    <property type="entry name" value="Rad21_Rec8"/>
    <property type="match status" value="1"/>
</dbReference>
<feature type="region of interest" description="Disordered" evidence="4">
    <location>
        <begin position="329"/>
        <end position="406"/>
    </location>
</feature>
<feature type="compositionally biased region" description="Polar residues" evidence="4">
    <location>
        <begin position="193"/>
        <end position="202"/>
    </location>
</feature>
<comment type="similarity">
    <text evidence="2">Belongs to the rad21 family.</text>
</comment>
<dbReference type="InterPro" id="IPR006910">
    <property type="entry name" value="Rad21_Rec8_N"/>
</dbReference>
<evidence type="ECO:0000256" key="1">
    <source>
        <dbReference type="ARBA" id="ARBA00004123"/>
    </source>
</evidence>
<feature type="region of interest" description="Disordered" evidence="4">
    <location>
        <begin position="587"/>
        <end position="609"/>
    </location>
</feature>
<dbReference type="STRING" id="1806994.A0A507C3B5"/>
<dbReference type="InterPro" id="IPR039781">
    <property type="entry name" value="Rad21/Rec8-like"/>
</dbReference>
<dbReference type="GO" id="GO:0005634">
    <property type="term" value="C:nucleus"/>
    <property type="evidence" value="ECO:0007669"/>
    <property type="project" value="UniProtKB-SubCell"/>
</dbReference>
<evidence type="ECO:0000313" key="7">
    <source>
        <dbReference type="EMBL" id="TPX34152.1"/>
    </source>
</evidence>
<feature type="domain" description="Rad21/Rec8-like protein N-terminal" evidence="6">
    <location>
        <begin position="3"/>
        <end position="131"/>
    </location>
</feature>
<dbReference type="Proteomes" id="UP000319731">
    <property type="component" value="Unassembled WGS sequence"/>
</dbReference>
<dbReference type="AlphaFoldDB" id="A0A507C3B5"/>
<dbReference type="InterPro" id="IPR006909">
    <property type="entry name" value="Rad21/Rec8_C_eu"/>
</dbReference>
<feature type="region of interest" description="Disordered" evidence="4">
    <location>
        <begin position="518"/>
        <end position="550"/>
    </location>
</feature>
<dbReference type="GO" id="GO:0003682">
    <property type="term" value="F:chromatin binding"/>
    <property type="evidence" value="ECO:0007669"/>
    <property type="project" value="TreeGrafter"/>
</dbReference>
<feature type="compositionally biased region" description="Basic residues" evidence="4">
    <location>
        <begin position="383"/>
        <end position="397"/>
    </location>
</feature>
<evidence type="ECO:0008006" key="9">
    <source>
        <dbReference type="Google" id="ProtNLM"/>
    </source>
</evidence>
<gene>
    <name evidence="7" type="ORF">SmJEL517_g03134</name>
</gene>
<comment type="caution">
    <text evidence="7">The sequence shown here is derived from an EMBL/GenBank/DDBJ whole genome shotgun (WGS) entry which is preliminary data.</text>
</comment>
<keyword evidence="8" id="KW-1185">Reference proteome</keyword>
<evidence type="ECO:0000256" key="2">
    <source>
        <dbReference type="ARBA" id="ARBA00009870"/>
    </source>
</evidence>
<feature type="compositionally biased region" description="Basic and acidic residues" evidence="4">
    <location>
        <begin position="353"/>
        <end position="364"/>
    </location>
</feature>
<feature type="compositionally biased region" description="Polar residues" evidence="4">
    <location>
        <begin position="587"/>
        <end position="598"/>
    </location>
</feature>
<dbReference type="EMBL" id="QEAO01000015">
    <property type="protein sequence ID" value="TPX34152.1"/>
    <property type="molecule type" value="Genomic_DNA"/>
</dbReference>
<comment type="subcellular location">
    <subcellularLocation>
        <location evidence="1">Nucleus</location>
    </subcellularLocation>
</comment>
<feature type="region of interest" description="Disordered" evidence="4">
    <location>
        <begin position="182"/>
        <end position="210"/>
    </location>
</feature>
<dbReference type="SUPFAM" id="SSF46785">
    <property type="entry name" value="Winged helix' DNA-binding domain"/>
    <property type="match status" value="1"/>
</dbReference>
<accession>A0A507C3B5</accession>
<evidence type="ECO:0000259" key="5">
    <source>
        <dbReference type="Pfam" id="PF04824"/>
    </source>
</evidence>
<dbReference type="GeneID" id="42004359"/>
<dbReference type="Pfam" id="PF04825">
    <property type="entry name" value="Rad21_Rec8_N"/>
    <property type="match status" value="1"/>
</dbReference>
<dbReference type="GO" id="GO:1990414">
    <property type="term" value="P:replication-born double-strand break repair via sister chromatid exchange"/>
    <property type="evidence" value="ECO:0007669"/>
    <property type="project" value="TreeGrafter"/>
</dbReference>
<dbReference type="OrthoDB" id="10071381at2759"/>
<feature type="domain" description="Rad21/Rec8-like protein C-terminal eukaryotic" evidence="5">
    <location>
        <begin position="726"/>
        <end position="771"/>
    </location>
</feature>
<dbReference type="InterPro" id="IPR036390">
    <property type="entry name" value="WH_DNA-bd_sf"/>
</dbReference>
<dbReference type="Gene3D" id="1.10.10.580">
    <property type="entry name" value="Structural maintenance of chromosome 1. Chain E"/>
    <property type="match status" value="1"/>
</dbReference>